<dbReference type="AlphaFoldDB" id="A0A7R9MP62"/>
<evidence type="ECO:0000313" key="2">
    <source>
        <dbReference type="EMBL" id="CAD7663671.1"/>
    </source>
</evidence>
<name>A0A7R9MP62_9ACAR</name>
<proteinExistence type="predicted"/>
<keyword evidence="1" id="KW-0732">Signal</keyword>
<feature type="non-terminal residue" evidence="2">
    <location>
        <position position="244"/>
    </location>
</feature>
<dbReference type="EMBL" id="CAJPVJ010033822">
    <property type="protein sequence ID" value="CAG2180808.1"/>
    <property type="molecule type" value="Genomic_DNA"/>
</dbReference>
<evidence type="ECO:0000313" key="3">
    <source>
        <dbReference type="Proteomes" id="UP000728032"/>
    </source>
</evidence>
<dbReference type="EMBL" id="OC948647">
    <property type="protein sequence ID" value="CAD7663671.1"/>
    <property type="molecule type" value="Genomic_DNA"/>
</dbReference>
<sequence>MSMLRNTTCFLLFVSLVFQVSQAATVGNRTNAQANSPRTLLAILNSNIMNQGNRNTWINAAINKFRFNFEKLQSAQIPEAQLYTYTSGNPGHTQNWGPAQKLNYISFSQETPQHINFETLLTNGHNMFQGKSGPSVYTILIGGHSVDPANTLANVESLANQLKGQQVKIIEFYINVVEYPAITQNRDFALGLFNKAASVTGGKVSSVAEHGKSFASALELIHAIDSDVKLYRIIAEKVFDDLRP</sequence>
<accession>A0A7R9MP62</accession>
<feature type="signal peptide" evidence="1">
    <location>
        <begin position="1"/>
        <end position="23"/>
    </location>
</feature>
<organism evidence="2">
    <name type="scientific">Oppiella nova</name>
    <dbReference type="NCBI Taxonomy" id="334625"/>
    <lineage>
        <taxon>Eukaryota</taxon>
        <taxon>Metazoa</taxon>
        <taxon>Ecdysozoa</taxon>
        <taxon>Arthropoda</taxon>
        <taxon>Chelicerata</taxon>
        <taxon>Arachnida</taxon>
        <taxon>Acari</taxon>
        <taxon>Acariformes</taxon>
        <taxon>Sarcoptiformes</taxon>
        <taxon>Oribatida</taxon>
        <taxon>Brachypylina</taxon>
        <taxon>Oppioidea</taxon>
        <taxon>Oppiidae</taxon>
        <taxon>Oppiella</taxon>
    </lineage>
</organism>
<feature type="chain" id="PRO_5036403647" evidence="1">
    <location>
        <begin position="24"/>
        <end position="244"/>
    </location>
</feature>
<gene>
    <name evidence="2" type="ORF">ONB1V03_LOCUS20229</name>
</gene>
<protein>
    <submittedName>
        <fullName evidence="2">Uncharacterized protein</fullName>
    </submittedName>
</protein>
<reference evidence="2" key="1">
    <citation type="submission" date="2020-11" db="EMBL/GenBank/DDBJ databases">
        <authorList>
            <person name="Tran Van P."/>
        </authorList>
    </citation>
    <scope>NUCLEOTIDE SEQUENCE</scope>
</reference>
<keyword evidence="3" id="KW-1185">Reference proteome</keyword>
<evidence type="ECO:0000256" key="1">
    <source>
        <dbReference type="SAM" id="SignalP"/>
    </source>
</evidence>
<dbReference type="Proteomes" id="UP000728032">
    <property type="component" value="Unassembled WGS sequence"/>
</dbReference>